<comment type="caution">
    <text evidence="4">The sequence shown here is derived from an EMBL/GenBank/DDBJ whole genome shotgun (WGS) entry which is preliminary data.</text>
</comment>
<dbReference type="OrthoDB" id="194358at2759"/>
<dbReference type="VEuPathDB" id="TrichDB:TRFO_05120"/>
<dbReference type="InterPro" id="IPR002110">
    <property type="entry name" value="Ankyrin_rpt"/>
</dbReference>
<dbReference type="Pfam" id="PF12796">
    <property type="entry name" value="Ank_2"/>
    <property type="match status" value="1"/>
</dbReference>
<dbReference type="PROSITE" id="PS50297">
    <property type="entry name" value="ANK_REP_REGION"/>
    <property type="match status" value="2"/>
</dbReference>
<dbReference type="RefSeq" id="XP_068361108.1">
    <property type="nucleotide sequence ID" value="XM_068492301.1"/>
</dbReference>
<dbReference type="SUPFAM" id="SSF48403">
    <property type="entry name" value="Ankyrin repeat"/>
    <property type="match status" value="1"/>
</dbReference>
<reference evidence="4" key="1">
    <citation type="submission" date="2016-10" db="EMBL/GenBank/DDBJ databases">
        <authorList>
            <person name="Benchimol M."/>
            <person name="Almeida L.G."/>
            <person name="Vasconcelos A.T."/>
            <person name="Perreira-Neves A."/>
            <person name="Rosa I.A."/>
            <person name="Tasca T."/>
            <person name="Bogo M.R."/>
            <person name="de Souza W."/>
        </authorList>
    </citation>
    <scope>NUCLEOTIDE SEQUENCE [LARGE SCALE GENOMIC DNA]</scope>
    <source>
        <strain evidence="4">K</strain>
    </source>
</reference>
<gene>
    <name evidence="4" type="ORF">TRFO_05120</name>
</gene>
<feature type="repeat" description="ANK" evidence="3">
    <location>
        <begin position="147"/>
        <end position="179"/>
    </location>
</feature>
<dbReference type="SMART" id="SM00248">
    <property type="entry name" value="ANK"/>
    <property type="match status" value="2"/>
</dbReference>
<sequence length="185" mass="21016">MTSLQLLSCFHHDNINEFSKIPKDLIDFREPLDVAVDFLDPILKNGASVVAVCVFEGAEQCLSWIFGNVETTNLLDNRQRNLYHFAAASKNQNIYQMIENFVPVDTNFKETDFYGNLPIHYAAYYGNLQILQYLWMNGADLNAKNEDGATPLHFAVKNQQLNIINFLLNNSVPIDTFSNDGVSFL</sequence>
<keyword evidence="2 3" id="KW-0040">ANK repeat</keyword>
<dbReference type="PROSITE" id="PS50088">
    <property type="entry name" value="ANK_REPEAT"/>
    <property type="match status" value="2"/>
</dbReference>
<dbReference type="PANTHER" id="PTHR24198">
    <property type="entry name" value="ANKYRIN REPEAT AND PROTEIN KINASE DOMAIN-CONTAINING PROTEIN"/>
    <property type="match status" value="1"/>
</dbReference>
<evidence type="ECO:0000313" key="5">
    <source>
        <dbReference type="Proteomes" id="UP000179807"/>
    </source>
</evidence>
<evidence type="ECO:0000313" key="4">
    <source>
        <dbReference type="EMBL" id="OHT07972.1"/>
    </source>
</evidence>
<dbReference type="Proteomes" id="UP000179807">
    <property type="component" value="Unassembled WGS sequence"/>
</dbReference>
<keyword evidence="1" id="KW-0677">Repeat</keyword>
<dbReference type="GeneID" id="94827005"/>
<organism evidence="4 5">
    <name type="scientific">Tritrichomonas foetus</name>
    <dbReference type="NCBI Taxonomy" id="1144522"/>
    <lineage>
        <taxon>Eukaryota</taxon>
        <taxon>Metamonada</taxon>
        <taxon>Parabasalia</taxon>
        <taxon>Tritrichomonadida</taxon>
        <taxon>Tritrichomonadidae</taxon>
        <taxon>Tritrichomonas</taxon>
    </lineage>
</organism>
<dbReference type="EMBL" id="MLAK01000682">
    <property type="protein sequence ID" value="OHT07972.1"/>
    <property type="molecule type" value="Genomic_DNA"/>
</dbReference>
<dbReference type="PANTHER" id="PTHR24198:SF165">
    <property type="entry name" value="ANKYRIN REPEAT-CONTAINING PROTEIN-RELATED"/>
    <property type="match status" value="1"/>
</dbReference>
<evidence type="ECO:0000256" key="3">
    <source>
        <dbReference type="PROSITE-ProRule" id="PRU00023"/>
    </source>
</evidence>
<evidence type="ECO:0000256" key="1">
    <source>
        <dbReference type="ARBA" id="ARBA00022737"/>
    </source>
</evidence>
<feature type="repeat" description="ANK" evidence="3">
    <location>
        <begin position="114"/>
        <end position="146"/>
    </location>
</feature>
<proteinExistence type="predicted"/>
<accession>A0A1J4KE26</accession>
<dbReference type="AlphaFoldDB" id="A0A1J4KE26"/>
<dbReference type="InterPro" id="IPR036770">
    <property type="entry name" value="Ankyrin_rpt-contain_sf"/>
</dbReference>
<protein>
    <submittedName>
        <fullName evidence="4">Uncharacterized protein</fullName>
    </submittedName>
</protein>
<dbReference type="Gene3D" id="1.25.40.20">
    <property type="entry name" value="Ankyrin repeat-containing domain"/>
    <property type="match status" value="1"/>
</dbReference>
<evidence type="ECO:0000256" key="2">
    <source>
        <dbReference type="ARBA" id="ARBA00023043"/>
    </source>
</evidence>
<keyword evidence="5" id="KW-1185">Reference proteome</keyword>
<name>A0A1J4KE26_9EUKA</name>